<dbReference type="Proteomes" id="UP001178277">
    <property type="component" value="Unassembled WGS sequence"/>
</dbReference>
<name>A0AA90SGK0_9BACI</name>
<comment type="caution">
    <text evidence="1">The sequence shown here is derived from an EMBL/GenBank/DDBJ whole genome shotgun (WGS) entry which is preliminary data.</text>
</comment>
<protein>
    <submittedName>
        <fullName evidence="1">Uncharacterized protein</fullName>
    </submittedName>
</protein>
<reference evidence="1" key="1">
    <citation type="submission" date="2023-07" db="EMBL/GenBank/DDBJ databases">
        <title>Murine gut Bacillus species.</title>
        <authorList>
            <person name="Gutman E."/>
            <person name="Hashuel R."/>
            <person name="Litvak Y."/>
        </authorList>
    </citation>
    <scope>NUCLEOTIDE SEQUENCE</scope>
    <source>
        <strain evidence="1">RU283</strain>
    </source>
</reference>
<sequence length="50" mass="5411">MIGILLGFAGGTPKSKNGVYHILRESKGKSKPFLTQTKAHYKTVGTSFSK</sequence>
<gene>
    <name evidence="1" type="ORF">Q8G35_12675</name>
</gene>
<evidence type="ECO:0000313" key="2">
    <source>
        <dbReference type="Proteomes" id="UP001178277"/>
    </source>
</evidence>
<dbReference type="RefSeq" id="WP_305160548.1">
    <property type="nucleotide sequence ID" value="NZ_JAUUTP010000011.1"/>
</dbReference>
<accession>A0AA90SGK0</accession>
<dbReference type="EMBL" id="JAUUTP010000011">
    <property type="protein sequence ID" value="MDP1419263.1"/>
    <property type="molecule type" value="Genomic_DNA"/>
</dbReference>
<dbReference type="AlphaFoldDB" id="A0AA90SGK0"/>
<organism evidence="1 2">
    <name type="scientific">Peribacillus simplex</name>
    <dbReference type="NCBI Taxonomy" id="1478"/>
    <lineage>
        <taxon>Bacteria</taxon>
        <taxon>Bacillati</taxon>
        <taxon>Bacillota</taxon>
        <taxon>Bacilli</taxon>
        <taxon>Bacillales</taxon>
        <taxon>Bacillaceae</taxon>
        <taxon>Peribacillus</taxon>
    </lineage>
</organism>
<proteinExistence type="predicted"/>
<evidence type="ECO:0000313" key="1">
    <source>
        <dbReference type="EMBL" id="MDP1419263.1"/>
    </source>
</evidence>